<dbReference type="GO" id="GO:0016832">
    <property type="term" value="F:aldehyde-lyase activity"/>
    <property type="evidence" value="ECO:0007669"/>
    <property type="project" value="TreeGrafter"/>
</dbReference>
<dbReference type="PANTHER" id="PTHR30502">
    <property type="entry name" value="2-KETO-3-DEOXY-L-RHAMNONATE ALDOLASE"/>
    <property type="match status" value="1"/>
</dbReference>
<evidence type="ECO:0000259" key="4">
    <source>
        <dbReference type="Pfam" id="PF03328"/>
    </source>
</evidence>
<dbReference type="Gene3D" id="3.20.20.60">
    <property type="entry name" value="Phosphoenolpyruvate-binding domains"/>
    <property type="match status" value="1"/>
</dbReference>
<dbReference type="GeneID" id="66516988"/>
<dbReference type="KEGG" id="bfn:OI25_3062"/>
<name>A0AAP5UWS5_9BURK</name>
<dbReference type="GO" id="GO:0046872">
    <property type="term" value="F:metal ion binding"/>
    <property type="evidence" value="ECO:0007669"/>
    <property type="project" value="UniProtKB-KW"/>
</dbReference>
<evidence type="ECO:0000313" key="5">
    <source>
        <dbReference type="EMBL" id="AJZ60924.1"/>
    </source>
</evidence>
<dbReference type="Proteomes" id="UP000032614">
    <property type="component" value="Chromosome 1"/>
</dbReference>
<evidence type="ECO:0000313" key="7">
    <source>
        <dbReference type="Proteomes" id="UP000032614"/>
    </source>
</evidence>
<dbReference type="Proteomes" id="UP001246473">
    <property type="component" value="Unassembled WGS sequence"/>
</dbReference>
<reference evidence="5 7" key="1">
    <citation type="journal article" date="2015" name="Genome Announc.">
        <title>Complete genome sequences for 59 burkholderia isolates, both pathogenic and near neighbor.</title>
        <authorList>
            <person name="Johnson S.L."/>
            <person name="Bishop-Lilly K.A."/>
            <person name="Ladner J.T."/>
            <person name="Daligault H.E."/>
            <person name="Davenport K.W."/>
            <person name="Jaissle J."/>
            <person name="Frey K.G."/>
            <person name="Koroleva G.I."/>
            <person name="Bruce D.C."/>
            <person name="Coyne S.R."/>
            <person name="Broomall S.M."/>
            <person name="Li P.E."/>
            <person name="Teshima H."/>
            <person name="Gibbons H.S."/>
            <person name="Palacios G.F."/>
            <person name="Rosenzweig C.N."/>
            <person name="Redden C.L."/>
            <person name="Xu Y."/>
            <person name="Minogue T.D."/>
            <person name="Chain P.S."/>
        </authorList>
    </citation>
    <scope>NUCLEOTIDE SEQUENCE [LARGE SCALE GENOMIC DNA]</scope>
    <source>
        <strain evidence="5 7">ATCC BAA-463</strain>
    </source>
</reference>
<comment type="similarity">
    <text evidence="1">Belongs to the HpcH/HpaI aldolase family.</text>
</comment>
<evidence type="ECO:0000256" key="2">
    <source>
        <dbReference type="ARBA" id="ARBA00022723"/>
    </source>
</evidence>
<dbReference type="InterPro" id="IPR050251">
    <property type="entry name" value="HpcH-HpaI_aldolase"/>
</dbReference>
<dbReference type="GO" id="GO:0005737">
    <property type="term" value="C:cytoplasm"/>
    <property type="evidence" value="ECO:0007669"/>
    <property type="project" value="TreeGrafter"/>
</dbReference>
<dbReference type="InterPro" id="IPR015813">
    <property type="entry name" value="Pyrv/PenolPyrv_kinase-like_dom"/>
</dbReference>
<dbReference type="EMBL" id="JANSLM010000012">
    <property type="protein sequence ID" value="MDT8841256.1"/>
    <property type="molecule type" value="Genomic_DNA"/>
</dbReference>
<keyword evidence="3 6" id="KW-0456">Lyase</keyword>
<evidence type="ECO:0000256" key="3">
    <source>
        <dbReference type="ARBA" id="ARBA00023239"/>
    </source>
</evidence>
<keyword evidence="2" id="KW-0479">Metal-binding</keyword>
<evidence type="ECO:0000256" key="1">
    <source>
        <dbReference type="ARBA" id="ARBA00005568"/>
    </source>
</evidence>
<dbReference type="InterPro" id="IPR005000">
    <property type="entry name" value="Aldolase/citrate-lyase_domain"/>
</dbReference>
<gene>
    <name evidence="5" type="ORF">OI25_3062</name>
    <name evidence="6" type="ORF">ParKJ_27900</name>
</gene>
<evidence type="ECO:0000313" key="8">
    <source>
        <dbReference type="Proteomes" id="UP001246473"/>
    </source>
</evidence>
<dbReference type="Pfam" id="PF03328">
    <property type="entry name" value="HpcH_HpaI"/>
    <property type="match status" value="1"/>
</dbReference>
<dbReference type="SUPFAM" id="SSF51621">
    <property type="entry name" value="Phosphoenolpyruvate/pyruvate domain"/>
    <property type="match status" value="1"/>
</dbReference>
<dbReference type="PANTHER" id="PTHR30502:SF0">
    <property type="entry name" value="PHOSPHOENOLPYRUVATE CARBOXYLASE FAMILY PROTEIN"/>
    <property type="match status" value="1"/>
</dbReference>
<evidence type="ECO:0000313" key="6">
    <source>
        <dbReference type="EMBL" id="MDT8841256.1"/>
    </source>
</evidence>
<dbReference type="RefSeq" id="WP_046568778.1">
    <property type="nucleotide sequence ID" value="NZ_CP010026.1"/>
</dbReference>
<accession>A0AAP5UWS5</accession>
<feature type="domain" description="HpcH/HpaI aldolase/citrate lyase" evidence="4">
    <location>
        <begin position="17"/>
        <end position="238"/>
    </location>
</feature>
<protein>
    <submittedName>
        <fullName evidence="5 6">Aldolase/citrate lyase family protein</fullName>
    </submittedName>
</protein>
<sequence>MASRTFKERIRAREFLAGVFVKTACHQTVEILGASELDFMVIDAEHAPFDRATLDVIALAARAANKPALVRLPESNPREILDVLDVGYSGILAPHARTREGVQQLAQACLYRGGTRGFSNSPRSGSYGAIGMKQHIEQSDRETAIVCQIEDRDAVDRLAELVSVDEVDCFLIGRADLAVSYGVFDTSHAEVIQAVEKTVSACVAAGKAVGIFVADVSEIPAYVVAGVSLFIVGSDQSMLRAQASTLARRIAEIRAN</sequence>
<dbReference type="InterPro" id="IPR040442">
    <property type="entry name" value="Pyrv_kinase-like_dom_sf"/>
</dbReference>
<organism evidence="6 8">
    <name type="scientific">Paraburkholderia fungorum</name>
    <dbReference type="NCBI Taxonomy" id="134537"/>
    <lineage>
        <taxon>Bacteria</taxon>
        <taxon>Pseudomonadati</taxon>
        <taxon>Pseudomonadota</taxon>
        <taxon>Betaproteobacteria</taxon>
        <taxon>Burkholderiales</taxon>
        <taxon>Burkholderiaceae</taxon>
        <taxon>Paraburkholderia</taxon>
    </lineage>
</organism>
<dbReference type="AlphaFoldDB" id="A0AAP5UWS5"/>
<reference evidence="6" key="2">
    <citation type="submission" date="2022-08" db="EMBL/GenBank/DDBJ databases">
        <authorList>
            <person name="Kim S.-J."/>
        </authorList>
    </citation>
    <scope>NUCLEOTIDE SEQUENCE</scope>
    <source>
        <strain evidence="6">KJ</strain>
    </source>
</reference>
<dbReference type="EMBL" id="CP010026">
    <property type="protein sequence ID" value="AJZ60924.1"/>
    <property type="molecule type" value="Genomic_DNA"/>
</dbReference>
<proteinExistence type="inferred from homology"/>